<keyword evidence="9" id="KW-1185">Reference proteome</keyword>
<organism evidence="8 9">
    <name type="scientific">Clathrus columnatus</name>
    <dbReference type="NCBI Taxonomy" id="1419009"/>
    <lineage>
        <taxon>Eukaryota</taxon>
        <taxon>Fungi</taxon>
        <taxon>Dikarya</taxon>
        <taxon>Basidiomycota</taxon>
        <taxon>Agaricomycotina</taxon>
        <taxon>Agaricomycetes</taxon>
        <taxon>Phallomycetidae</taxon>
        <taxon>Phallales</taxon>
        <taxon>Clathraceae</taxon>
        <taxon>Clathrus</taxon>
    </lineage>
</organism>
<dbReference type="GO" id="GO:0016020">
    <property type="term" value="C:membrane"/>
    <property type="evidence" value="ECO:0007669"/>
    <property type="project" value="UniProtKB-SubCell"/>
</dbReference>
<keyword evidence="3 6" id="KW-0812">Transmembrane</keyword>
<dbReference type="InterPro" id="IPR036938">
    <property type="entry name" value="PAP2/HPO_sf"/>
</dbReference>
<evidence type="ECO:0000256" key="3">
    <source>
        <dbReference type="ARBA" id="ARBA00022692"/>
    </source>
</evidence>
<name>A0AAV4ZZE1_9AGAM</name>
<dbReference type="EMBL" id="BPWL01000001">
    <property type="protein sequence ID" value="GJJ06379.1"/>
    <property type="molecule type" value="Genomic_DNA"/>
</dbReference>
<comment type="subcellular location">
    <subcellularLocation>
        <location evidence="1">Membrane</location>
        <topology evidence="1">Multi-pass membrane protein</topology>
    </subcellularLocation>
</comment>
<comment type="similarity">
    <text evidence="2">Belongs to the PA-phosphatase related phosphoesterase family.</text>
</comment>
<evidence type="ECO:0000256" key="2">
    <source>
        <dbReference type="ARBA" id="ARBA00008816"/>
    </source>
</evidence>
<dbReference type="GO" id="GO:0046839">
    <property type="term" value="P:phospholipid dephosphorylation"/>
    <property type="evidence" value="ECO:0007669"/>
    <property type="project" value="TreeGrafter"/>
</dbReference>
<evidence type="ECO:0000313" key="8">
    <source>
        <dbReference type="EMBL" id="GJJ06379.1"/>
    </source>
</evidence>
<dbReference type="PANTHER" id="PTHR10165">
    <property type="entry name" value="LIPID PHOSPHATE PHOSPHATASE"/>
    <property type="match status" value="1"/>
</dbReference>
<keyword evidence="5 6" id="KW-0472">Membrane</keyword>
<dbReference type="Proteomes" id="UP001050691">
    <property type="component" value="Unassembled WGS sequence"/>
</dbReference>
<sequence>MGKAKAWLVVLAPLTATIIAVTRTMDYRHHWEDVLVGSLLGLTISYFSYLQFFPALAHPESFMPLSRFREPIQINEEGERERLFVDEEAGLPTEGR</sequence>
<evidence type="ECO:0000259" key="7">
    <source>
        <dbReference type="Pfam" id="PF01569"/>
    </source>
</evidence>
<accession>A0AAV4ZZE1</accession>
<evidence type="ECO:0000256" key="5">
    <source>
        <dbReference type="ARBA" id="ARBA00023136"/>
    </source>
</evidence>
<dbReference type="InterPro" id="IPR000326">
    <property type="entry name" value="PAP2/HPO"/>
</dbReference>
<reference evidence="8" key="1">
    <citation type="submission" date="2021-10" db="EMBL/GenBank/DDBJ databases">
        <title>De novo Genome Assembly of Clathrus columnatus (Basidiomycota, Fungi) Using Illumina and Nanopore Sequence Data.</title>
        <authorList>
            <person name="Ogiso-Tanaka E."/>
            <person name="Itagaki H."/>
            <person name="Hosoya T."/>
            <person name="Hosaka K."/>
        </authorList>
    </citation>
    <scope>NUCLEOTIDE SEQUENCE</scope>
    <source>
        <strain evidence="8">MO-923</strain>
    </source>
</reference>
<evidence type="ECO:0000256" key="6">
    <source>
        <dbReference type="SAM" id="Phobius"/>
    </source>
</evidence>
<feature type="transmembrane region" description="Helical" evidence="6">
    <location>
        <begin position="34"/>
        <end position="57"/>
    </location>
</feature>
<dbReference type="InterPro" id="IPR043216">
    <property type="entry name" value="PAP-like"/>
</dbReference>
<evidence type="ECO:0000256" key="4">
    <source>
        <dbReference type="ARBA" id="ARBA00022989"/>
    </source>
</evidence>
<protein>
    <recommendedName>
        <fullName evidence="7">Phosphatidic acid phosphatase type 2/haloperoxidase domain-containing protein</fullName>
    </recommendedName>
</protein>
<proteinExistence type="inferred from homology"/>
<dbReference type="GO" id="GO:0008195">
    <property type="term" value="F:phosphatidate phosphatase activity"/>
    <property type="evidence" value="ECO:0007669"/>
    <property type="project" value="TreeGrafter"/>
</dbReference>
<gene>
    <name evidence="8" type="ORF">Clacol_000570</name>
</gene>
<dbReference type="Pfam" id="PF01569">
    <property type="entry name" value="PAP2"/>
    <property type="match status" value="1"/>
</dbReference>
<dbReference type="GO" id="GO:0006644">
    <property type="term" value="P:phospholipid metabolic process"/>
    <property type="evidence" value="ECO:0007669"/>
    <property type="project" value="InterPro"/>
</dbReference>
<evidence type="ECO:0000313" key="9">
    <source>
        <dbReference type="Proteomes" id="UP001050691"/>
    </source>
</evidence>
<feature type="domain" description="Phosphatidic acid phosphatase type 2/haloperoxidase" evidence="7">
    <location>
        <begin position="5"/>
        <end position="53"/>
    </location>
</feature>
<comment type="caution">
    <text evidence="8">The sequence shown here is derived from an EMBL/GenBank/DDBJ whole genome shotgun (WGS) entry which is preliminary data.</text>
</comment>
<evidence type="ECO:0000256" key="1">
    <source>
        <dbReference type="ARBA" id="ARBA00004141"/>
    </source>
</evidence>
<dbReference type="SUPFAM" id="SSF48317">
    <property type="entry name" value="Acid phosphatase/Vanadium-dependent haloperoxidase"/>
    <property type="match status" value="1"/>
</dbReference>
<dbReference type="PANTHER" id="PTHR10165:SF35">
    <property type="entry name" value="RE23632P"/>
    <property type="match status" value="1"/>
</dbReference>
<dbReference type="Gene3D" id="1.20.144.10">
    <property type="entry name" value="Phosphatidic acid phosphatase type 2/haloperoxidase"/>
    <property type="match status" value="1"/>
</dbReference>
<dbReference type="AlphaFoldDB" id="A0AAV4ZZE1"/>
<keyword evidence="4 6" id="KW-1133">Transmembrane helix</keyword>